<feature type="domain" description="HTH lysR-type" evidence="5">
    <location>
        <begin position="1"/>
        <end position="60"/>
    </location>
</feature>
<keyword evidence="4" id="KW-0804">Transcription</keyword>
<proteinExistence type="inferred from homology"/>
<evidence type="ECO:0000313" key="7">
    <source>
        <dbReference type="Proteomes" id="UP001500975"/>
    </source>
</evidence>
<organism evidence="6 7">
    <name type="scientific">Variovorax defluvii</name>
    <dbReference type="NCBI Taxonomy" id="913761"/>
    <lineage>
        <taxon>Bacteria</taxon>
        <taxon>Pseudomonadati</taxon>
        <taxon>Pseudomonadota</taxon>
        <taxon>Betaproteobacteria</taxon>
        <taxon>Burkholderiales</taxon>
        <taxon>Comamonadaceae</taxon>
        <taxon>Variovorax</taxon>
    </lineage>
</organism>
<evidence type="ECO:0000256" key="4">
    <source>
        <dbReference type="ARBA" id="ARBA00023163"/>
    </source>
</evidence>
<sequence>MHYDLTDLRLFLHVGETRNLTRAAERAFLSPPAASMRIKQLEENFHTPLLLRQAKGVQLTPAGERMLEHIRLVFNQLECMHSAMQPFASGVKGRVRLLANSTAASTFLPGALSAFLAEHPDIDIELEECSSREAAVAVAKGAADIAMVAGRVMPEELDVLPLYRDELVLIASPLLGPRKDGPVRLAELLDSSPFVGLNQHNSIHSFVDGIARQLGKRINLRIQVGSFDAVCRMVEAGAGVAVVPLICAQQYGLKRLRVMSLDESWARRDISLVRLRSHTLPRSSELLIEHLRQQVRALAGGERVD</sequence>
<protein>
    <submittedName>
        <fullName evidence="6">LysR family transcriptional regulator</fullName>
    </submittedName>
</protein>
<dbReference type="RefSeq" id="WP_345536037.1">
    <property type="nucleotide sequence ID" value="NZ_BAABGJ010000008.1"/>
</dbReference>
<dbReference type="Pfam" id="PF00126">
    <property type="entry name" value="HTH_1"/>
    <property type="match status" value="1"/>
</dbReference>
<dbReference type="SUPFAM" id="SSF46785">
    <property type="entry name" value="Winged helix' DNA-binding domain"/>
    <property type="match status" value="1"/>
</dbReference>
<dbReference type="InterPro" id="IPR036388">
    <property type="entry name" value="WH-like_DNA-bd_sf"/>
</dbReference>
<dbReference type="Pfam" id="PF03466">
    <property type="entry name" value="LysR_substrate"/>
    <property type="match status" value="1"/>
</dbReference>
<dbReference type="PANTHER" id="PTHR30419">
    <property type="entry name" value="HTH-TYPE TRANSCRIPTIONAL REGULATOR YBHD"/>
    <property type="match status" value="1"/>
</dbReference>
<evidence type="ECO:0000256" key="1">
    <source>
        <dbReference type="ARBA" id="ARBA00009437"/>
    </source>
</evidence>
<dbReference type="EMBL" id="BAABGJ010000008">
    <property type="protein sequence ID" value="GAA4333037.1"/>
    <property type="molecule type" value="Genomic_DNA"/>
</dbReference>
<dbReference type="Gene3D" id="1.10.10.10">
    <property type="entry name" value="Winged helix-like DNA-binding domain superfamily/Winged helix DNA-binding domain"/>
    <property type="match status" value="1"/>
</dbReference>
<dbReference type="PANTHER" id="PTHR30419:SF2">
    <property type="entry name" value="LYSR FAMILY TRANSCRIPTIONAL REGULATOR"/>
    <property type="match status" value="1"/>
</dbReference>
<name>A0ABP8H1I4_9BURK</name>
<comment type="similarity">
    <text evidence="1">Belongs to the LysR transcriptional regulatory family.</text>
</comment>
<keyword evidence="3" id="KW-0238">DNA-binding</keyword>
<comment type="caution">
    <text evidence="6">The sequence shown here is derived from an EMBL/GenBank/DDBJ whole genome shotgun (WGS) entry which is preliminary data.</text>
</comment>
<gene>
    <name evidence="6" type="ORF">GCM10023165_07940</name>
</gene>
<dbReference type="Gene3D" id="3.40.190.290">
    <property type="match status" value="1"/>
</dbReference>
<dbReference type="InterPro" id="IPR050950">
    <property type="entry name" value="HTH-type_LysR_regulators"/>
</dbReference>
<reference evidence="7" key="1">
    <citation type="journal article" date="2019" name="Int. J. Syst. Evol. Microbiol.">
        <title>The Global Catalogue of Microorganisms (GCM) 10K type strain sequencing project: providing services to taxonomists for standard genome sequencing and annotation.</title>
        <authorList>
            <consortium name="The Broad Institute Genomics Platform"/>
            <consortium name="The Broad Institute Genome Sequencing Center for Infectious Disease"/>
            <person name="Wu L."/>
            <person name="Ma J."/>
        </authorList>
    </citation>
    <scope>NUCLEOTIDE SEQUENCE [LARGE SCALE GENOMIC DNA]</scope>
    <source>
        <strain evidence="7">JCM 17804</strain>
    </source>
</reference>
<keyword evidence="2" id="KW-0805">Transcription regulation</keyword>
<dbReference type="InterPro" id="IPR005119">
    <property type="entry name" value="LysR_subst-bd"/>
</dbReference>
<evidence type="ECO:0000313" key="6">
    <source>
        <dbReference type="EMBL" id="GAA4333037.1"/>
    </source>
</evidence>
<dbReference type="SUPFAM" id="SSF53850">
    <property type="entry name" value="Periplasmic binding protein-like II"/>
    <property type="match status" value="1"/>
</dbReference>
<evidence type="ECO:0000256" key="2">
    <source>
        <dbReference type="ARBA" id="ARBA00023015"/>
    </source>
</evidence>
<accession>A0ABP8H1I4</accession>
<dbReference type="InterPro" id="IPR000847">
    <property type="entry name" value="LysR_HTH_N"/>
</dbReference>
<evidence type="ECO:0000256" key="3">
    <source>
        <dbReference type="ARBA" id="ARBA00023125"/>
    </source>
</evidence>
<evidence type="ECO:0000259" key="5">
    <source>
        <dbReference type="PROSITE" id="PS50931"/>
    </source>
</evidence>
<dbReference type="InterPro" id="IPR036390">
    <property type="entry name" value="WH_DNA-bd_sf"/>
</dbReference>
<dbReference type="Proteomes" id="UP001500975">
    <property type="component" value="Unassembled WGS sequence"/>
</dbReference>
<keyword evidence="7" id="KW-1185">Reference proteome</keyword>
<dbReference type="PROSITE" id="PS50931">
    <property type="entry name" value="HTH_LYSR"/>
    <property type="match status" value="1"/>
</dbReference>